<proteinExistence type="predicted"/>
<dbReference type="Pfam" id="PF04408">
    <property type="entry name" value="WHD_HA2"/>
    <property type="match status" value="1"/>
</dbReference>
<feature type="region of interest" description="Disordered" evidence="5">
    <location>
        <begin position="834"/>
        <end position="856"/>
    </location>
</feature>
<evidence type="ECO:0000256" key="3">
    <source>
        <dbReference type="ARBA" id="ARBA00022806"/>
    </source>
</evidence>
<feature type="domain" description="Helicase ATP-binding" evidence="6">
    <location>
        <begin position="22"/>
        <end position="187"/>
    </location>
</feature>
<dbReference type="CDD" id="cd18791">
    <property type="entry name" value="SF2_C_RHA"/>
    <property type="match status" value="1"/>
</dbReference>
<evidence type="ECO:0000313" key="9">
    <source>
        <dbReference type="Proteomes" id="UP000830236"/>
    </source>
</evidence>
<evidence type="ECO:0000259" key="6">
    <source>
        <dbReference type="PROSITE" id="PS51192"/>
    </source>
</evidence>
<dbReference type="SMART" id="SM00847">
    <property type="entry name" value="HA2"/>
    <property type="match status" value="1"/>
</dbReference>
<name>A0A9E7D5Z4_9ACTO</name>
<dbReference type="SMART" id="SM00487">
    <property type="entry name" value="DEXDc"/>
    <property type="match status" value="1"/>
</dbReference>
<dbReference type="SMART" id="SM00490">
    <property type="entry name" value="HELICc"/>
    <property type="match status" value="1"/>
</dbReference>
<dbReference type="InterPro" id="IPR001650">
    <property type="entry name" value="Helicase_C-like"/>
</dbReference>
<protein>
    <submittedName>
        <fullName evidence="8">ATP-dependent helicase HrpB</fullName>
    </submittedName>
</protein>
<dbReference type="NCBIfam" id="TIGR01970">
    <property type="entry name" value="DEAH_box_HrpB"/>
    <property type="match status" value="1"/>
</dbReference>
<dbReference type="Pfam" id="PF00271">
    <property type="entry name" value="Helicase_C"/>
    <property type="match status" value="1"/>
</dbReference>
<keyword evidence="3 8" id="KW-0347">Helicase</keyword>
<dbReference type="PIRSF" id="PIRSF005496">
    <property type="entry name" value="ATP_hel_hrpB"/>
    <property type="match status" value="1"/>
</dbReference>
<keyword evidence="4" id="KW-0067">ATP-binding</keyword>
<dbReference type="InterPro" id="IPR010225">
    <property type="entry name" value="HrpB"/>
</dbReference>
<dbReference type="EMBL" id="CP097095">
    <property type="protein sequence ID" value="UQF78903.1"/>
    <property type="molecule type" value="Genomic_DNA"/>
</dbReference>
<gene>
    <name evidence="8" type="primary">hrpB</name>
    <name evidence="8" type="ORF">M3I41_04590</name>
</gene>
<dbReference type="InterPro" id="IPR048333">
    <property type="entry name" value="HA2_WH"/>
</dbReference>
<dbReference type="PROSITE" id="PS51192">
    <property type="entry name" value="HELICASE_ATP_BIND_1"/>
    <property type="match status" value="1"/>
</dbReference>
<dbReference type="PROSITE" id="PS51194">
    <property type="entry name" value="HELICASE_CTER"/>
    <property type="match status" value="1"/>
</dbReference>
<dbReference type="GO" id="GO:0005524">
    <property type="term" value="F:ATP binding"/>
    <property type="evidence" value="ECO:0007669"/>
    <property type="project" value="UniProtKB-KW"/>
</dbReference>
<dbReference type="Proteomes" id="UP000830236">
    <property type="component" value="Chromosome"/>
</dbReference>
<dbReference type="InterPro" id="IPR011545">
    <property type="entry name" value="DEAD/DEAH_box_helicase_dom"/>
</dbReference>
<evidence type="ECO:0000256" key="5">
    <source>
        <dbReference type="SAM" id="MobiDB-lite"/>
    </source>
</evidence>
<dbReference type="Gene3D" id="3.40.50.300">
    <property type="entry name" value="P-loop containing nucleotide triphosphate hydrolases"/>
    <property type="match status" value="2"/>
</dbReference>
<sequence length="856" mass="92238">MLEQLIAAPPPLPVAESLEALTALATPGNCALITAPAGSGKTTLLSPAIAVALGGLENRRVLVTQPRRVAVRAAARRIASLLGQEVGQEVGYSVRGDRRVSEATRIEMLTPGVLLRRLQNDPELPGVGAVVLDEFHERDLDTDLALAFCLDVRASLREDLFLAITSATLDANPVAELLNKATDSTCITTEIPTPIHPLDIVYKPTSQAALTPNSQGRMGVNPKFLAHCSQVVAAEASQTNDDILVFLPGVGEIERVRQFLSPQVGDDVEILSLHGQLSGPEQDRIFSPSAKQRIILATAIAESSLTVPRVRTVVDVALAREPRLDVRRGIGQLVTLPASRARLAQRAGRAARLGPGRAIRLMDKVDYARRPAHSQPQIATSQLTNMRLQAAVWGAKNPTDLYLLDPPPSGAWSQAGQQLHALGAINDDGAATKVGRKLAKLPLEPALARALWQGSALMGIRDAAQCVATLAQDLRVSDADLARLANKILFQGAPQGSSAYQSSEAGQIRREAKRLEAIAKTEFGNQAPEKILEKRSFQDCLALISALAYPQLLACKRPDSDTYLLANGVGAQLESHSPLIGQQWLAVSGIDRAPTSRQARILAAVPISEDEALAAGQALVNERDQIIIENGRVSGIKQQRLGQIVLRTSATNPSPEQALEAVKQYLHKQGLQVLNWSKEATNLRQRMGALHLGLGSPWPDVSEQALLASQDSWLAPYAQLLTHRSISQISMLEVMQSMLPWPQAAQLDELAPANMLIPSGVSKAIDWSSGRPILTLRVQQAFGWTSSPRLIGGAVALLLHLTDPAGRPVAITDDLASFWAGPYQQVRSQLRGRYTKHPWPQDPLNATPTNRAKPRK</sequence>
<dbReference type="PANTHER" id="PTHR43519:SF1">
    <property type="entry name" value="ATP-DEPENDENT RNA HELICASE HRPB"/>
    <property type="match status" value="1"/>
</dbReference>
<dbReference type="GO" id="GO:0016787">
    <property type="term" value="F:hydrolase activity"/>
    <property type="evidence" value="ECO:0007669"/>
    <property type="project" value="UniProtKB-KW"/>
</dbReference>
<dbReference type="CDD" id="cd17990">
    <property type="entry name" value="DEXHc_HrpB"/>
    <property type="match status" value="1"/>
</dbReference>
<keyword evidence="1" id="KW-0547">Nucleotide-binding</keyword>
<keyword evidence="2" id="KW-0378">Hydrolase</keyword>
<dbReference type="KEGG" id="agh:M3I41_04590"/>
<dbReference type="InterPro" id="IPR013689">
    <property type="entry name" value="RNA_helicase_ATP-dep_HrpB_C"/>
</dbReference>
<dbReference type="SUPFAM" id="SSF52540">
    <property type="entry name" value="P-loop containing nucleoside triphosphate hydrolases"/>
    <property type="match status" value="1"/>
</dbReference>
<dbReference type="Pfam" id="PF08482">
    <property type="entry name" value="HrpB_C"/>
    <property type="match status" value="1"/>
</dbReference>
<dbReference type="InterPro" id="IPR014001">
    <property type="entry name" value="Helicase_ATP-bd"/>
</dbReference>
<dbReference type="GO" id="GO:0003676">
    <property type="term" value="F:nucleic acid binding"/>
    <property type="evidence" value="ECO:0007669"/>
    <property type="project" value="InterPro"/>
</dbReference>
<feature type="domain" description="Helicase C-terminal" evidence="7">
    <location>
        <begin position="227"/>
        <end position="394"/>
    </location>
</feature>
<dbReference type="Pfam" id="PF00270">
    <property type="entry name" value="DEAD"/>
    <property type="match status" value="1"/>
</dbReference>
<dbReference type="AlphaFoldDB" id="A0A9E7D5Z4"/>
<evidence type="ECO:0000256" key="1">
    <source>
        <dbReference type="ARBA" id="ARBA00022741"/>
    </source>
</evidence>
<accession>A0A9E7D5Z4</accession>
<dbReference type="Gene3D" id="1.20.120.1080">
    <property type="match status" value="1"/>
</dbReference>
<evidence type="ECO:0000259" key="7">
    <source>
        <dbReference type="PROSITE" id="PS51194"/>
    </source>
</evidence>
<dbReference type="InterPro" id="IPR007502">
    <property type="entry name" value="Helicase-assoc_dom"/>
</dbReference>
<reference evidence="8" key="1">
    <citation type="submission" date="2022-05" db="EMBL/GenBank/DDBJ databases">
        <title>Using nanopore sequencing to obtain complete genomes from saliva samples.</title>
        <authorList>
            <person name="Baker J.L."/>
        </authorList>
    </citation>
    <scope>NUCLEOTIDE SEQUENCE</scope>
    <source>
        <strain evidence="8">JCVI-JB-Ag32</strain>
    </source>
</reference>
<dbReference type="GO" id="GO:0004386">
    <property type="term" value="F:helicase activity"/>
    <property type="evidence" value="ECO:0007669"/>
    <property type="project" value="UniProtKB-KW"/>
</dbReference>
<dbReference type="PANTHER" id="PTHR43519">
    <property type="entry name" value="ATP-DEPENDENT RNA HELICASE HRPB"/>
    <property type="match status" value="1"/>
</dbReference>
<evidence type="ECO:0000256" key="4">
    <source>
        <dbReference type="ARBA" id="ARBA00022840"/>
    </source>
</evidence>
<organism evidence="8 9">
    <name type="scientific">Actinomyces graevenitzii</name>
    <dbReference type="NCBI Taxonomy" id="55565"/>
    <lineage>
        <taxon>Bacteria</taxon>
        <taxon>Bacillati</taxon>
        <taxon>Actinomycetota</taxon>
        <taxon>Actinomycetes</taxon>
        <taxon>Actinomycetales</taxon>
        <taxon>Actinomycetaceae</taxon>
        <taxon>Actinomyces</taxon>
    </lineage>
</organism>
<evidence type="ECO:0000256" key="2">
    <source>
        <dbReference type="ARBA" id="ARBA00022801"/>
    </source>
</evidence>
<evidence type="ECO:0000313" key="8">
    <source>
        <dbReference type="EMBL" id="UQF78903.1"/>
    </source>
</evidence>
<dbReference type="InterPro" id="IPR027417">
    <property type="entry name" value="P-loop_NTPase"/>
</dbReference>
<dbReference type="InterPro" id="IPR049614">
    <property type="entry name" value="HrpB_DEXH"/>
</dbReference>